<protein>
    <submittedName>
        <fullName evidence="1">Uncharacterized protein</fullName>
    </submittedName>
</protein>
<organism evidence="1 3">
    <name type="scientific">Didymodactylos carnosus</name>
    <dbReference type="NCBI Taxonomy" id="1234261"/>
    <lineage>
        <taxon>Eukaryota</taxon>
        <taxon>Metazoa</taxon>
        <taxon>Spiralia</taxon>
        <taxon>Gnathifera</taxon>
        <taxon>Rotifera</taxon>
        <taxon>Eurotatoria</taxon>
        <taxon>Bdelloidea</taxon>
        <taxon>Philodinida</taxon>
        <taxon>Philodinidae</taxon>
        <taxon>Didymodactylos</taxon>
    </lineage>
</organism>
<reference evidence="1" key="1">
    <citation type="submission" date="2021-02" db="EMBL/GenBank/DDBJ databases">
        <authorList>
            <person name="Nowell W R."/>
        </authorList>
    </citation>
    <scope>NUCLEOTIDE SEQUENCE</scope>
</reference>
<dbReference type="EMBL" id="CAJOBA010003203">
    <property type="protein sequence ID" value="CAF3674004.1"/>
    <property type="molecule type" value="Genomic_DNA"/>
</dbReference>
<comment type="caution">
    <text evidence="1">The sequence shown here is derived from an EMBL/GenBank/DDBJ whole genome shotgun (WGS) entry which is preliminary data.</text>
</comment>
<gene>
    <name evidence="1" type="ORF">OVA965_LOCUS9171</name>
    <name evidence="2" type="ORF">TMI583_LOCUS9167</name>
</gene>
<dbReference type="AlphaFoldDB" id="A0A8S2DB12"/>
<proteinExistence type="predicted"/>
<evidence type="ECO:0000313" key="2">
    <source>
        <dbReference type="EMBL" id="CAF3674004.1"/>
    </source>
</evidence>
<dbReference type="Proteomes" id="UP000677228">
    <property type="component" value="Unassembled WGS sequence"/>
</dbReference>
<evidence type="ECO:0000313" key="1">
    <source>
        <dbReference type="EMBL" id="CAF0891909.1"/>
    </source>
</evidence>
<accession>A0A8S2DB12</accession>
<evidence type="ECO:0000313" key="3">
    <source>
        <dbReference type="Proteomes" id="UP000677228"/>
    </source>
</evidence>
<name>A0A8S2DB12_9BILA</name>
<dbReference type="Proteomes" id="UP000682733">
    <property type="component" value="Unassembled WGS sequence"/>
</dbReference>
<dbReference type="EMBL" id="CAJNOK010003202">
    <property type="protein sequence ID" value="CAF0891909.1"/>
    <property type="molecule type" value="Genomic_DNA"/>
</dbReference>
<sequence>MVKAILFIGLDNTYLIVLSIFQCTLQDSSSVEQQSTLFTSDDSHSHSVMSKSNVLSSKTTTQSMNSTLTSFSSNPPFGSSIMNSKIGSQKPTTKFTTAHTSPSSKYKRKRPVLIMVAYEFTLNNNKRASTTTTTSVTSTTARPPYELCTSGSTVLYDNQFIFALNGAYAAGMKNNYFGVYYASGNTVDAALWTAPQTSAPSDAWFVAQGDRNLAV</sequence>